<feature type="non-terminal residue" evidence="11">
    <location>
        <position position="1"/>
    </location>
</feature>
<feature type="region of interest" description="Disordered" evidence="9">
    <location>
        <begin position="397"/>
        <end position="449"/>
    </location>
</feature>
<feature type="region of interest" description="Disordered" evidence="9">
    <location>
        <begin position="622"/>
        <end position="650"/>
    </location>
</feature>
<comment type="catalytic activity">
    <reaction evidence="8">
        <text>L-seryl-[protein] + ATP = O-phospho-L-seryl-[protein] + ADP + H(+)</text>
        <dbReference type="Rhea" id="RHEA:17989"/>
        <dbReference type="Rhea" id="RHEA-COMP:9863"/>
        <dbReference type="Rhea" id="RHEA-COMP:11604"/>
        <dbReference type="ChEBI" id="CHEBI:15378"/>
        <dbReference type="ChEBI" id="CHEBI:29999"/>
        <dbReference type="ChEBI" id="CHEBI:30616"/>
        <dbReference type="ChEBI" id="CHEBI:83421"/>
        <dbReference type="ChEBI" id="CHEBI:456216"/>
        <dbReference type="EC" id="2.7.11.1"/>
    </reaction>
</comment>
<comment type="catalytic activity">
    <reaction evidence="7">
        <text>L-threonyl-[protein] + ATP = O-phospho-L-threonyl-[protein] + ADP + H(+)</text>
        <dbReference type="Rhea" id="RHEA:46608"/>
        <dbReference type="Rhea" id="RHEA-COMP:11060"/>
        <dbReference type="Rhea" id="RHEA-COMP:11605"/>
        <dbReference type="ChEBI" id="CHEBI:15378"/>
        <dbReference type="ChEBI" id="CHEBI:30013"/>
        <dbReference type="ChEBI" id="CHEBI:30616"/>
        <dbReference type="ChEBI" id="CHEBI:61977"/>
        <dbReference type="ChEBI" id="CHEBI:456216"/>
        <dbReference type="EC" id="2.7.11.1"/>
    </reaction>
</comment>
<dbReference type="PANTHER" id="PTHR44899">
    <property type="entry name" value="CAMK FAMILY PROTEIN KINASE"/>
    <property type="match status" value="1"/>
</dbReference>
<keyword evidence="5" id="KW-0418">Kinase</keyword>
<dbReference type="InterPro" id="IPR011009">
    <property type="entry name" value="Kinase-like_dom_sf"/>
</dbReference>
<dbReference type="PANTHER" id="PTHR44899:SF3">
    <property type="entry name" value="SERINE_THREONINE-PROTEIN KINASE NEK1"/>
    <property type="match status" value="1"/>
</dbReference>
<dbReference type="InterPro" id="IPR000719">
    <property type="entry name" value="Prot_kinase_dom"/>
</dbReference>
<feature type="compositionally biased region" description="Low complexity" evidence="9">
    <location>
        <begin position="802"/>
        <end position="827"/>
    </location>
</feature>
<dbReference type="Proteomes" id="UP001189429">
    <property type="component" value="Unassembled WGS sequence"/>
</dbReference>
<evidence type="ECO:0000256" key="9">
    <source>
        <dbReference type="SAM" id="MobiDB-lite"/>
    </source>
</evidence>
<accession>A0ABN9R9E3</accession>
<feature type="compositionally biased region" description="Low complexity" evidence="9">
    <location>
        <begin position="407"/>
        <end position="442"/>
    </location>
</feature>
<gene>
    <name evidence="11" type="ORF">PCOR1329_LOCUS18793</name>
</gene>
<keyword evidence="12" id="KW-1185">Reference proteome</keyword>
<keyword evidence="4" id="KW-0547">Nucleotide-binding</keyword>
<name>A0ABN9R9E3_9DINO</name>
<evidence type="ECO:0000313" key="11">
    <source>
        <dbReference type="EMBL" id="CAK0815526.1"/>
    </source>
</evidence>
<dbReference type="PROSITE" id="PS50011">
    <property type="entry name" value="PROTEIN_KINASE_DOM"/>
    <property type="match status" value="1"/>
</dbReference>
<dbReference type="PROSITE" id="PS00108">
    <property type="entry name" value="PROTEIN_KINASE_ST"/>
    <property type="match status" value="1"/>
</dbReference>
<keyword evidence="2" id="KW-0723">Serine/threonine-protein kinase</keyword>
<dbReference type="InterPro" id="IPR051131">
    <property type="entry name" value="NEK_Ser/Thr_kinase_NIMA"/>
</dbReference>
<evidence type="ECO:0000259" key="10">
    <source>
        <dbReference type="PROSITE" id="PS50011"/>
    </source>
</evidence>
<feature type="compositionally biased region" description="Low complexity" evidence="9">
    <location>
        <begin position="729"/>
        <end position="754"/>
    </location>
</feature>
<dbReference type="EC" id="2.7.11.1" evidence="1"/>
<dbReference type="Pfam" id="PF00069">
    <property type="entry name" value="Pkinase"/>
    <property type="match status" value="1"/>
</dbReference>
<evidence type="ECO:0000256" key="4">
    <source>
        <dbReference type="ARBA" id="ARBA00022741"/>
    </source>
</evidence>
<dbReference type="Gene3D" id="1.10.510.10">
    <property type="entry name" value="Transferase(Phosphotransferase) domain 1"/>
    <property type="match status" value="1"/>
</dbReference>
<reference evidence="11" key="1">
    <citation type="submission" date="2023-10" db="EMBL/GenBank/DDBJ databases">
        <authorList>
            <person name="Chen Y."/>
            <person name="Shah S."/>
            <person name="Dougan E. K."/>
            <person name="Thang M."/>
            <person name="Chan C."/>
        </authorList>
    </citation>
    <scope>NUCLEOTIDE SEQUENCE [LARGE SCALE GENOMIC DNA]</scope>
</reference>
<keyword evidence="6" id="KW-0067">ATP-binding</keyword>
<feature type="compositionally biased region" description="Basic and acidic residues" evidence="9">
    <location>
        <begin position="397"/>
        <end position="406"/>
    </location>
</feature>
<protein>
    <recommendedName>
        <fullName evidence="1">non-specific serine/threonine protein kinase</fullName>
        <ecNumber evidence="1">2.7.11.1</ecNumber>
    </recommendedName>
</protein>
<evidence type="ECO:0000256" key="5">
    <source>
        <dbReference type="ARBA" id="ARBA00022777"/>
    </source>
</evidence>
<proteinExistence type="predicted"/>
<comment type="caution">
    <text evidence="11">The sequence shown here is derived from an EMBL/GenBank/DDBJ whole genome shotgun (WGS) entry which is preliminary data.</text>
</comment>
<evidence type="ECO:0000256" key="6">
    <source>
        <dbReference type="ARBA" id="ARBA00022840"/>
    </source>
</evidence>
<dbReference type="InterPro" id="IPR008271">
    <property type="entry name" value="Ser/Thr_kinase_AS"/>
</dbReference>
<dbReference type="SMART" id="SM00220">
    <property type="entry name" value="S_TKc"/>
    <property type="match status" value="1"/>
</dbReference>
<dbReference type="EMBL" id="CAUYUJ010005936">
    <property type="protein sequence ID" value="CAK0815526.1"/>
    <property type="molecule type" value="Genomic_DNA"/>
</dbReference>
<sequence>VLPCDRAGGERAPALEEAAFAEAKLLQRLRHPHVVGCHEVFLDAAQQTVQLLLEFMDGGDLQGLLVAQRGAGEAPPFEAHFARRILGAVGGALAYIHSAGVLHRDVKPANVLLTRCSQRIKLADFGIAKLLERTSHAMTVVGTPYYISPEIAMGHAYGEAADAWALGVCLYEVVALQRPFDAGNQLALVRRICEEAPPELPAHASPDVRRAIEGLLVKDPCDRMPLQEALAVSDAVAALVAPVDGSAAAPRATPRGDRGVAEAAACGAAGGRRAAASRGRGLEIMLESPQLEQPDVSPSPSCNDVLQASWCGSEAATAAREALAGDVDDPEDLVQALAAVERERSSGAAEECAGAADTFASSALCSLERELRIRISALRDDAAAMLDGLVATDAGEATERDGRAGDGAEAAAALEGSRSPSASSSASAPRSSCSRSPRALSSGPLSRCGPRSTVDLDFESALEVATSLGVDTNTSEERMARKRGMLSLRVKWGAVARFCMLPVNVGFDSLVAEVARRFGLANGAALPPLVWREAGETFELRGPSKWEECLQRRGLVAQPGRLELEVSSDAPPPPMTRPMRRDPFSYQVPFSYLSPLSRDQPVAGPGGMQRPELFRWQFNQRERFSNRPRPPITRSGSRPQLDSTGGAPGSSAPGFAAGYAAATPSARGAAGYAAATSSARAAPEARRRLFRASDGALGRTWAAEEEALAATVQLQAAPAAGRHATGSRPALAPGAGAAATQPLPSAAPAADAAPLAPPPSREGHPAQKARGSAAGRSVVQLRRAAPGEPRASAASPQCQDKPGQARAAQQAPGAAAAPAGPGGLPLQVNGKAMPLQEGAGLAGR</sequence>
<organism evidence="11 12">
    <name type="scientific">Prorocentrum cordatum</name>
    <dbReference type="NCBI Taxonomy" id="2364126"/>
    <lineage>
        <taxon>Eukaryota</taxon>
        <taxon>Sar</taxon>
        <taxon>Alveolata</taxon>
        <taxon>Dinophyceae</taxon>
        <taxon>Prorocentrales</taxon>
        <taxon>Prorocentraceae</taxon>
        <taxon>Prorocentrum</taxon>
    </lineage>
</organism>
<evidence type="ECO:0000256" key="8">
    <source>
        <dbReference type="ARBA" id="ARBA00048679"/>
    </source>
</evidence>
<evidence type="ECO:0000313" key="12">
    <source>
        <dbReference type="Proteomes" id="UP001189429"/>
    </source>
</evidence>
<dbReference type="SUPFAM" id="SSF56112">
    <property type="entry name" value="Protein kinase-like (PK-like)"/>
    <property type="match status" value="1"/>
</dbReference>
<feature type="domain" description="Protein kinase" evidence="10">
    <location>
        <begin position="1"/>
        <end position="236"/>
    </location>
</feature>
<feature type="region of interest" description="Disordered" evidence="9">
    <location>
        <begin position="717"/>
        <end position="844"/>
    </location>
</feature>
<evidence type="ECO:0000256" key="7">
    <source>
        <dbReference type="ARBA" id="ARBA00047899"/>
    </source>
</evidence>
<evidence type="ECO:0000256" key="1">
    <source>
        <dbReference type="ARBA" id="ARBA00012513"/>
    </source>
</evidence>
<keyword evidence="3" id="KW-0808">Transferase</keyword>
<evidence type="ECO:0000256" key="3">
    <source>
        <dbReference type="ARBA" id="ARBA00022679"/>
    </source>
</evidence>
<evidence type="ECO:0000256" key="2">
    <source>
        <dbReference type="ARBA" id="ARBA00022527"/>
    </source>
</evidence>